<evidence type="ECO:0000313" key="1">
    <source>
        <dbReference type="EMBL" id="RDU23527.1"/>
    </source>
</evidence>
<reference evidence="1 2" key="1">
    <citation type="submission" date="2018-07" db="EMBL/GenBank/DDBJ databases">
        <title>Anaerosacharophilus polymeroproducens gen. nov. sp. nov., an anaerobic bacterium isolated from salt field.</title>
        <authorList>
            <person name="Kim W."/>
            <person name="Yang S.-H."/>
            <person name="Oh J."/>
            <person name="Lee J.-H."/>
            <person name="Kwon K.K."/>
        </authorList>
    </citation>
    <scope>NUCLEOTIDE SEQUENCE [LARGE SCALE GENOMIC DNA]</scope>
    <source>
        <strain evidence="1 2">MCWD5</strain>
    </source>
</reference>
<sequence length="74" mass="8789">MWIHRTKYENSNRIEGKVEFSKDIKVKEKIMEKFPPIKMLYKSADNSMFEVFYLEHGTAIVSDLSGTPPRKFEF</sequence>
<dbReference type="EMBL" id="QRCT01000024">
    <property type="protein sequence ID" value="RDU23527.1"/>
    <property type="molecule type" value="Genomic_DNA"/>
</dbReference>
<gene>
    <name evidence="1" type="ORF">DWV06_09230</name>
</gene>
<protein>
    <submittedName>
        <fullName evidence="1">Uncharacterized protein</fullName>
    </submittedName>
</protein>
<proteinExistence type="predicted"/>
<name>A0A371AVD4_9FIRM</name>
<organism evidence="1 2">
    <name type="scientific">Anaerosacchariphilus polymeriproducens</name>
    <dbReference type="NCBI Taxonomy" id="1812858"/>
    <lineage>
        <taxon>Bacteria</taxon>
        <taxon>Bacillati</taxon>
        <taxon>Bacillota</taxon>
        <taxon>Clostridia</taxon>
        <taxon>Lachnospirales</taxon>
        <taxon>Lachnospiraceae</taxon>
        <taxon>Anaerosacchariphilus</taxon>
    </lineage>
</organism>
<dbReference type="Gene3D" id="2.30.110.10">
    <property type="entry name" value="Electron Transport, Fmn-binding Protein, Chain A"/>
    <property type="match status" value="1"/>
</dbReference>
<accession>A0A371AVD4</accession>
<keyword evidence="2" id="KW-1185">Reference proteome</keyword>
<dbReference type="Proteomes" id="UP000255036">
    <property type="component" value="Unassembled WGS sequence"/>
</dbReference>
<evidence type="ECO:0000313" key="2">
    <source>
        <dbReference type="Proteomes" id="UP000255036"/>
    </source>
</evidence>
<dbReference type="AlphaFoldDB" id="A0A371AVD4"/>
<dbReference type="InterPro" id="IPR012349">
    <property type="entry name" value="Split_barrel_FMN-bd"/>
</dbReference>
<comment type="caution">
    <text evidence="1">The sequence shown here is derived from an EMBL/GenBank/DDBJ whole genome shotgun (WGS) entry which is preliminary data.</text>
</comment>